<evidence type="ECO:0000256" key="1">
    <source>
        <dbReference type="ARBA" id="ARBA00000085"/>
    </source>
</evidence>
<keyword evidence="9" id="KW-0812">Transmembrane</keyword>
<dbReference type="Proteomes" id="UP000198832">
    <property type="component" value="Unassembled WGS sequence"/>
</dbReference>
<evidence type="ECO:0000259" key="11">
    <source>
        <dbReference type="Pfam" id="PF07730"/>
    </source>
</evidence>
<dbReference type="Gene3D" id="3.30.565.10">
    <property type="entry name" value="Histidine kinase-like ATPase, C-terminal domain"/>
    <property type="match status" value="1"/>
</dbReference>
<evidence type="ECO:0000256" key="6">
    <source>
        <dbReference type="ARBA" id="ARBA00022777"/>
    </source>
</evidence>
<dbReference type="PANTHER" id="PTHR24421">
    <property type="entry name" value="NITRATE/NITRITE SENSOR PROTEIN NARX-RELATED"/>
    <property type="match status" value="1"/>
</dbReference>
<dbReference type="SUPFAM" id="SSF55874">
    <property type="entry name" value="ATPase domain of HSP90 chaperone/DNA topoisomerase II/histidine kinase"/>
    <property type="match status" value="1"/>
</dbReference>
<organism evidence="13 14">
    <name type="scientific">Nocardioides terrae</name>
    <dbReference type="NCBI Taxonomy" id="574651"/>
    <lineage>
        <taxon>Bacteria</taxon>
        <taxon>Bacillati</taxon>
        <taxon>Actinomycetota</taxon>
        <taxon>Actinomycetes</taxon>
        <taxon>Propionibacteriales</taxon>
        <taxon>Nocardioidaceae</taxon>
        <taxon>Nocardioides</taxon>
    </lineage>
</organism>
<dbReference type="GO" id="GO:0046983">
    <property type="term" value="F:protein dimerization activity"/>
    <property type="evidence" value="ECO:0007669"/>
    <property type="project" value="InterPro"/>
</dbReference>
<evidence type="ECO:0000256" key="9">
    <source>
        <dbReference type="SAM" id="Phobius"/>
    </source>
</evidence>
<sequence length="418" mass="44726">MSSFPDAWTAVRGRPWRFLASAWPWRSVLYVASTVPVGIVVLVVLVTVVGVGLLTAVVIVGVLALLRVPLITRVVAAVERWRLRLVQPQPAGRRTSWREQLRAWRSLPVAWSEIGYAVLLSTVLLAVDGLALAVLSAPVVLIASPLFWQVTPGEMEVAGWRVDTVGEAWLAVPVGAVLLLVLAYLLTWLACGQAALARLLLDPPEERLQQAVAELRRSRSGLVDAFAAERHRIERDLHDGVQQRLVALTMTLGSAELEVEDGPGLELVRAAHRQAEDALADLRATVRGIHPQVLTDHGLVAAVHEIADRFPVPVGVDLALPERLPAPVENAAYFVVSESLTNVARHARAGRADVRAWVEQTGGVLVLTVTDDGVGGADAAQGSGLAGLAARVEALDGTLLVTSPVGGPTQVRVECPLR</sequence>
<dbReference type="EMBL" id="FOLB01000020">
    <property type="protein sequence ID" value="SFD00925.1"/>
    <property type="molecule type" value="Genomic_DNA"/>
</dbReference>
<dbReference type="InterPro" id="IPR036890">
    <property type="entry name" value="HATPase_C_sf"/>
</dbReference>
<keyword evidence="6 13" id="KW-0418">Kinase</keyword>
<evidence type="ECO:0000313" key="14">
    <source>
        <dbReference type="Proteomes" id="UP000198832"/>
    </source>
</evidence>
<dbReference type="STRING" id="574651.SAMN04487968_12032"/>
<feature type="transmembrane region" description="Helical" evidence="9">
    <location>
        <begin position="39"/>
        <end position="66"/>
    </location>
</feature>
<keyword evidence="4" id="KW-0808">Transferase</keyword>
<feature type="domain" description="Histidine kinase/HSP90-like ATPase" evidence="10">
    <location>
        <begin position="330"/>
        <end position="417"/>
    </location>
</feature>
<dbReference type="Pfam" id="PF07730">
    <property type="entry name" value="HisKA_3"/>
    <property type="match status" value="1"/>
</dbReference>
<evidence type="ECO:0000256" key="3">
    <source>
        <dbReference type="ARBA" id="ARBA00022553"/>
    </source>
</evidence>
<keyword evidence="7" id="KW-0067">ATP-binding</keyword>
<feature type="transmembrane region" description="Helical" evidence="9">
    <location>
        <begin position="168"/>
        <end position="191"/>
    </location>
</feature>
<gene>
    <name evidence="13" type="ORF">SAMN04487968_12032</name>
</gene>
<keyword evidence="9" id="KW-1133">Transmembrane helix</keyword>
<dbReference type="InterPro" id="IPR025828">
    <property type="entry name" value="Put_sensor_dom"/>
</dbReference>
<keyword evidence="3" id="KW-0597">Phosphoprotein</keyword>
<accession>A0A1I1NU19</accession>
<dbReference type="Pfam" id="PF02518">
    <property type="entry name" value="HATPase_c"/>
    <property type="match status" value="1"/>
</dbReference>
<evidence type="ECO:0000256" key="7">
    <source>
        <dbReference type="ARBA" id="ARBA00022840"/>
    </source>
</evidence>
<evidence type="ECO:0000313" key="13">
    <source>
        <dbReference type="EMBL" id="SFD00925.1"/>
    </source>
</evidence>
<dbReference type="GO" id="GO:0016020">
    <property type="term" value="C:membrane"/>
    <property type="evidence" value="ECO:0007669"/>
    <property type="project" value="InterPro"/>
</dbReference>
<evidence type="ECO:0000256" key="8">
    <source>
        <dbReference type="ARBA" id="ARBA00023012"/>
    </source>
</evidence>
<evidence type="ECO:0000256" key="2">
    <source>
        <dbReference type="ARBA" id="ARBA00012438"/>
    </source>
</evidence>
<keyword evidence="14" id="KW-1185">Reference proteome</keyword>
<evidence type="ECO:0000256" key="4">
    <source>
        <dbReference type="ARBA" id="ARBA00022679"/>
    </source>
</evidence>
<dbReference type="EC" id="2.7.13.3" evidence="2"/>
<dbReference type="Pfam" id="PF13796">
    <property type="entry name" value="Sensor"/>
    <property type="match status" value="1"/>
</dbReference>
<keyword evidence="8" id="KW-0902">Two-component regulatory system</keyword>
<protein>
    <recommendedName>
        <fullName evidence="2">histidine kinase</fullName>
        <ecNumber evidence="2">2.7.13.3</ecNumber>
    </recommendedName>
</protein>
<keyword evidence="9" id="KW-0472">Membrane</keyword>
<proteinExistence type="predicted"/>
<dbReference type="InterPro" id="IPR011712">
    <property type="entry name" value="Sig_transdc_His_kin_sub3_dim/P"/>
</dbReference>
<dbReference type="PANTHER" id="PTHR24421:SF10">
    <property type="entry name" value="NITRATE_NITRITE SENSOR PROTEIN NARQ"/>
    <property type="match status" value="1"/>
</dbReference>
<name>A0A1I1NU19_9ACTN</name>
<dbReference type="GO" id="GO:0005524">
    <property type="term" value="F:ATP binding"/>
    <property type="evidence" value="ECO:0007669"/>
    <property type="project" value="UniProtKB-KW"/>
</dbReference>
<dbReference type="InterPro" id="IPR003594">
    <property type="entry name" value="HATPase_dom"/>
</dbReference>
<comment type="catalytic activity">
    <reaction evidence="1">
        <text>ATP + protein L-histidine = ADP + protein N-phospho-L-histidine.</text>
        <dbReference type="EC" id="2.7.13.3"/>
    </reaction>
</comment>
<evidence type="ECO:0000256" key="5">
    <source>
        <dbReference type="ARBA" id="ARBA00022741"/>
    </source>
</evidence>
<dbReference type="RefSeq" id="WP_245750417.1">
    <property type="nucleotide sequence ID" value="NZ_FOLB01000020.1"/>
</dbReference>
<feature type="transmembrane region" description="Helical" evidence="9">
    <location>
        <begin position="115"/>
        <end position="148"/>
    </location>
</feature>
<reference evidence="13 14" key="1">
    <citation type="submission" date="2016-10" db="EMBL/GenBank/DDBJ databases">
        <authorList>
            <person name="de Groot N.N."/>
        </authorList>
    </citation>
    <scope>NUCLEOTIDE SEQUENCE [LARGE SCALE GENOMIC DNA]</scope>
    <source>
        <strain evidence="13 14">CGMCC 1.7056</strain>
    </source>
</reference>
<dbReference type="CDD" id="cd16917">
    <property type="entry name" value="HATPase_UhpB-NarQ-NarX-like"/>
    <property type="match status" value="1"/>
</dbReference>
<feature type="domain" description="Signal transduction histidine kinase subgroup 3 dimerisation and phosphoacceptor" evidence="11">
    <location>
        <begin position="229"/>
        <end position="294"/>
    </location>
</feature>
<dbReference type="AlphaFoldDB" id="A0A1I1NU19"/>
<evidence type="ECO:0000259" key="10">
    <source>
        <dbReference type="Pfam" id="PF02518"/>
    </source>
</evidence>
<dbReference type="InterPro" id="IPR050482">
    <property type="entry name" value="Sensor_HK_TwoCompSys"/>
</dbReference>
<dbReference type="GO" id="GO:0000155">
    <property type="term" value="F:phosphorelay sensor kinase activity"/>
    <property type="evidence" value="ECO:0007669"/>
    <property type="project" value="InterPro"/>
</dbReference>
<feature type="domain" description="Putative sensor" evidence="12">
    <location>
        <begin position="30"/>
        <end position="201"/>
    </location>
</feature>
<dbReference type="Gene3D" id="1.20.5.1930">
    <property type="match status" value="1"/>
</dbReference>
<evidence type="ECO:0000259" key="12">
    <source>
        <dbReference type="Pfam" id="PF13796"/>
    </source>
</evidence>
<keyword evidence="5" id="KW-0547">Nucleotide-binding</keyword>